<dbReference type="EMBL" id="LNCD01000083">
    <property type="protein sequence ID" value="KWV50693.1"/>
    <property type="molecule type" value="Genomic_DNA"/>
</dbReference>
<organism evidence="8 9">
    <name type="scientific">Rhizobium altiplani</name>
    <dbReference type="NCBI Taxonomy" id="1864509"/>
    <lineage>
        <taxon>Bacteria</taxon>
        <taxon>Pseudomonadati</taxon>
        <taxon>Pseudomonadota</taxon>
        <taxon>Alphaproteobacteria</taxon>
        <taxon>Hyphomicrobiales</taxon>
        <taxon>Rhizobiaceae</taxon>
        <taxon>Rhizobium/Agrobacterium group</taxon>
        <taxon>Rhizobium</taxon>
    </lineage>
</organism>
<feature type="transmembrane region" description="Helical" evidence="7">
    <location>
        <begin position="49"/>
        <end position="71"/>
    </location>
</feature>
<evidence type="ECO:0000313" key="9">
    <source>
        <dbReference type="Proteomes" id="UP000068164"/>
    </source>
</evidence>
<dbReference type="GO" id="GO:0005886">
    <property type="term" value="C:plasma membrane"/>
    <property type="evidence" value="ECO:0007669"/>
    <property type="project" value="UniProtKB-SubCell"/>
</dbReference>
<reference evidence="8 9" key="1">
    <citation type="submission" date="2015-11" db="EMBL/GenBank/DDBJ databases">
        <title>Draft Genome Sequence of the Strain BR 10423 (Rhizobium sp.) isolated from nodules of Mimosa pudica.</title>
        <authorList>
            <person name="Barauna A.C."/>
            <person name="Zilli J.E."/>
            <person name="Simoes-Araujo J.L."/>
            <person name="Reis V.M."/>
            <person name="James E.K."/>
            <person name="Reis F.B.Jr."/>
            <person name="Rouws L.F."/>
            <person name="Passos S.R."/>
            <person name="Gois S.R."/>
        </authorList>
    </citation>
    <scope>NUCLEOTIDE SEQUENCE [LARGE SCALE GENOMIC DNA]</scope>
    <source>
        <strain evidence="8 9">BR10423</strain>
    </source>
</reference>
<evidence type="ECO:0000256" key="5">
    <source>
        <dbReference type="ARBA" id="ARBA00022989"/>
    </source>
</evidence>
<dbReference type="AlphaFoldDB" id="A0A109JKE8"/>
<protein>
    <submittedName>
        <fullName evidence="8">Quinol oxidase</fullName>
    </submittedName>
</protein>
<dbReference type="InterPro" id="IPR032808">
    <property type="entry name" value="DoxX"/>
</dbReference>
<dbReference type="Proteomes" id="UP000068164">
    <property type="component" value="Unassembled WGS sequence"/>
</dbReference>
<dbReference type="RefSeq" id="WP_025661978.1">
    <property type="nucleotide sequence ID" value="NZ_LNCD01000083.1"/>
</dbReference>
<comment type="subcellular location">
    <subcellularLocation>
        <location evidence="1">Cell membrane</location>
        <topology evidence="1">Multi-pass membrane protein</topology>
    </subcellularLocation>
</comment>
<evidence type="ECO:0000256" key="1">
    <source>
        <dbReference type="ARBA" id="ARBA00004651"/>
    </source>
</evidence>
<keyword evidence="5 7" id="KW-1133">Transmembrane helix</keyword>
<keyword evidence="3" id="KW-1003">Cell membrane</keyword>
<evidence type="ECO:0000256" key="3">
    <source>
        <dbReference type="ARBA" id="ARBA00022475"/>
    </source>
</evidence>
<evidence type="ECO:0000256" key="4">
    <source>
        <dbReference type="ARBA" id="ARBA00022692"/>
    </source>
</evidence>
<comment type="caution">
    <text evidence="8">The sequence shown here is derived from an EMBL/GenBank/DDBJ whole genome shotgun (WGS) entry which is preliminary data.</text>
</comment>
<evidence type="ECO:0000313" key="8">
    <source>
        <dbReference type="EMBL" id="KWV50693.1"/>
    </source>
</evidence>
<keyword evidence="6 7" id="KW-0472">Membrane</keyword>
<sequence length="139" mass="14402">MADSRSPVAPGARDIAILIGRLLLAWIFLHEGVSLALNFSGAVEMAAQFGLSVPLLVATIALQIGAGLSIAGGLLTRFGAAALGLFCVATATLYHTNFSDQNELLHFEKDLAIAGGMFVLAAVGAGALSIDHWLRSRGQ</sequence>
<gene>
    <name evidence="8" type="ORF">AS026_07950</name>
</gene>
<accession>A0A109JKE8</accession>
<keyword evidence="9" id="KW-1185">Reference proteome</keyword>
<dbReference type="Pfam" id="PF07681">
    <property type="entry name" value="DoxX"/>
    <property type="match status" value="1"/>
</dbReference>
<evidence type="ECO:0000256" key="6">
    <source>
        <dbReference type="ARBA" id="ARBA00023136"/>
    </source>
</evidence>
<comment type="similarity">
    <text evidence="2">Belongs to the DoxX family.</text>
</comment>
<dbReference type="PANTHER" id="PTHR33452">
    <property type="entry name" value="OXIDOREDUCTASE CATD-RELATED"/>
    <property type="match status" value="1"/>
</dbReference>
<name>A0A109JKE8_9HYPH</name>
<feature type="transmembrane region" description="Helical" evidence="7">
    <location>
        <begin position="78"/>
        <end position="96"/>
    </location>
</feature>
<evidence type="ECO:0000256" key="7">
    <source>
        <dbReference type="SAM" id="Phobius"/>
    </source>
</evidence>
<proteinExistence type="inferred from homology"/>
<evidence type="ECO:0000256" key="2">
    <source>
        <dbReference type="ARBA" id="ARBA00006679"/>
    </source>
</evidence>
<dbReference type="InterPro" id="IPR051907">
    <property type="entry name" value="DoxX-like_oxidoreductase"/>
</dbReference>
<keyword evidence="4 7" id="KW-0812">Transmembrane</keyword>
<feature type="transmembrane region" description="Helical" evidence="7">
    <location>
        <begin position="111"/>
        <end position="130"/>
    </location>
</feature>
<dbReference type="PANTHER" id="PTHR33452:SF1">
    <property type="entry name" value="INNER MEMBRANE PROTEIN YPHA-RELATED"/>
    <property type="match status" value="1"/>
</dbReference>
<dbReference type="OrthoDB" id="9810206at2"/>
<feature type="transmembrane region" description="Helical" evidence="7">
    <location>
        <begin position="12"/>
        <end position="29"/>
    </location>
</feature>